<reference evidence="1" key="1">
    <citation type="submission" date="2020-11" db="EMBL/GenBank/DDBJ databases">
        <authorList>
            <person name="Tran Van P."/>
        </authorList>
    </citation>
    <scope>NUCLEOTIDE SEQUENCE</scope>
</reference>
<protein>
    <submittedName>
        <fullName evidence="1">Uncharacterized protein</fullName>
    </submittedName>
</protein>
<name>A0A7R9GEI4_9CRUS</name>
<dbReference type="GO" id="GO:0035269">
    <property type="term" value="P:protein O-linked glycosylation via mannose"/>
    <property type="evidence" value="ECO:0007669"/>
    <property type="project" value="TreeGrafter"/>
</dbReference>
<dbReference type="Pfam" id="PF13432">
    <property type="entry name" value="TPR_16"/>
    <property type="match status" value="1"/>
</dbReference>
<dbReference type="AlphaFoldDB" id="A0A7R9GEI4"/>
<dbReference type="Proteomes" id="UP000678499">
    <property type="component" value="Unassembled WGS sequence"/>
</dbReference>
<dbReference type="GO" id="GO:0000030">
    <property type="term" value="F:mannosyltransferase activity"/>
    <property type="evidence" value="ECO:0007669"/>
    <property type="project" value="TreeGrafter"/>
</dbReference>
<evidence type="ECO:0000313" key="2">
    <source>
        <dbReference type="Proteomes" id="UP000678499"/>
    </source>
</evidence>
<dbReference type="PANTHER" id="PTHR44216">
    <property type="entry name" value="PROTEIN O-MANNOSYL-TRANSFERASE TMTC2"/>
    <property type="match status" value="1"/>
</dbReference>
<keyword evidence="2" id="KW-1185">Reference proteome</keyword>
<sequence>MLLRAVAALGSSAPGKKNGDEPDVLLSAGYYRQPSKYILAQIMDYRPTPYSLRSSLRSVAKDRQFLLESSRYDEAAAEYETAAELAPDDVDAVLNAANALRQAGINSKAEKFYRRAVLLQPNVSLSK</sequence>
<dbReference type="InterPro" id="IPR011990">
    <property type="entry name" value="TPR-like_helical_dom_sf"/>
</dbReference>
<organism evidence="1">
    <name type="scientific">Notodromas monacha</name>
    <dbReference type="NCBI Taxonomy" id="399045"/>
    <lineage>
        <taxon>Eukaryota</taxon>
        <taxon>Metazoa</taxon>
        <taxon>Ecdysozoa</taxon>
        <taxon>Arthropoda</taxon>
        <taxon>Crustacea</taxon>
        <taxon>Oligostraca</taxon>
        <taxon>Ostracoda</taxon>
        <taxon>Podocopa</taxon>
        <taxon>Podocopida</taxon>
        <taxon>Cypridocopina</taxon>
        <taxon>Cypridoidea</taxon>
        <taxon>Cyprididae</taxon>
        <taxon>Notodromas</taxon>
    </lineage>
</organism>
<accession>A0A7R9GEI4</accession>
<dbReference type="InterPro" id="IPR052384">
    <property type="entry name" value="TMTC_O-mannosyltransferase"/>
</dbReference>
<dbReference type="GO" id="GO:0005789">
    <property type="term" value="C:endoplasmic reticulum membrane"/>
    <property type="evidence" value="ECO:0007669"/>
    <property type="project" value="TreeGrafter"/>
</dbReference>
<proteinExistence type="predicted"/>
<dbReference type="EMBL" id="CAJPEX010001133">
    <property type="protein sequence ID" value="CAG0918307.1"/>
    <property type="molecule type" value="Genomic_DNA"/>
</dbReference>
<feature type="non-terminal residue" evidence="1">
    <location>
        <position position="1"/>
    </location>
</feature>
<gene>
    <name evidence="1" type="ORF">NMOB1V02_LOCUS5866</name>
</gene>
<dbReference type="Gene3D" id="1.25.40.10">
    <property type="entry name" value="Tetratricopeptide repeat domain"/>
    <property type="match status" value="1"/>
</dbReference>
<dbReference type="EMBL" id="OA883170">
    <property type="protein sequence ID" value="CAD7278155.1"/>
    <property type="molecule type" value="Genomic_DNA"/>
</dbReference>
<dbReference type="PANTHER" id="PTHR44216:SF3">
    <property type="entry name" value="PROTEIN O-MANNOSYL-TRANSFERASE TMTC2"/>
    <property type="match status" value="1"/>
</dbReference>
<dbReference type="SUPFAM" id="SSF48452">
    <property type="entry name" value="TPR-like"/>
    <property type="match status" value="1"/>
</dbReference>
<evidence type="ECO:0000313" key="1">
    <source>
        <dbReference type="EMBL" id="CAD7278155.1"/>
    </source>
</evidence>